<organism evidence="2 3">
    <name type="scientific">Mesobacillus persicus</name>
    <dbReference type="NCBI Taxonomy" id="930146"/>
    <lineage>
        <taxon>Bacteria</taxon>
        <taxon>Bacillati</taxon>
        <taxon>Bacillota</taxon>
        <taxon>Bacilli</taxon>
        <taxon>Bacillales</taxon>
        <taxon>Bacillaceae</taxon>
        <taxon>Mesobacillus</taxon>
    </lineage>
</organism>
<dbReference type="STRING" id="930146.SAMN05192533_103232"/>
<dbReference type="Pfam" id="PF16244">
    <property type="entry name" value="DUF4901"/>
    <property type="match status" value="2"/>
</dbReference>
<dbReference type="Proteomes" id="UP000198553">
    <property type="component" value="Unassembled WGS sequence"/>
</dbReference>
<accession>A0A1H7Z0Z6</accession>
<dbReference type="OrthoDB" id="2821454at2"/>
<evidence type="ECO:0000259" key="1">
    <source>
        <dbReference type="Pfam" id="PF16244"/>
    </source>
</evidence>
<keyword evidence="3" id="KW-1185">Reference proteome</keyword>
<feature type="domain" description="YcdB/YcdC repeated" evidence="1">
    <location>
        <begin position="3"/>
        <end position="142"/>
    </location>
</feature>
<sequence>MQKEELKKRALSIVNIPADFHPIIEEYAEEEAMFSWINEERNEGITINLDLGGQLTRLSIEIDNSDHNSVPLNVEKRKERAEQFLLKFYPDTLNELTFYDRKQLDHAYRFYYERMVMDLPLSGAGSFIDVDPMGNIVTFSYKKAGEIPKIPATLISKEKLIEHIDNRLYFQETISNLYTNLHNVKEDELRFVYEPEPSFMKYKAEVLTPTLSIIHEEDVPETYAPLPTPSNPAVRKDVSMKALIGITEEMEMIREVDMGEETGKVWRDRNWKMEEQDLSINGFFKRHSEDTVKAFISKKTGKVRSFSWFNERKGDLSLSREECLQKATEFLEMILQDYYKYLQLNVRENEDGEVDDASKKEAFSFRIHNGNGIPVQLETVIVVVNRETGQIDHYNGPSFDMEQLNQILTEPAISKKEARAIFFNHLDFELAWNKDYDAEAESYILVYQACDRFTRTPIRYIDAMTGSVITAKDK</sequence>
<reference evidence="3" key="1">
    <citation type="submission" date="2016-10" db="EMBL/GenBank/DDBJ databases">
        <authorList>
            <person name="Varghese N."/>
            <person name="Submissions S."/>
        </authorList>
    </citation>
    <scope>NUCLEOTIDE SEQUENCE [LARGE SCALE GENOMIC DNA]</scope>
    <source>
        <strain evidence="3">B48,IBRC-M 10115,DSM 25386,CECT 8001</strain>
    </source>
</reference>
<proteinExistence type="predicted"/>
<name>A0A1H7Z0Z6_9BACI</name>
<dbReference type="InterPro" id="IPR032599">
    <property type="entry name" value="YcdB/YcdC_rep_domain"/>
</dbReference>
<dbReference type="AlphaFoldDB" id="A0A1H7Z0Z6"/>
<feature type="domain" description="YcdB/YcdC repeated" evidence="1">
    <location>
        <begin position="237"/>
        <end position="397"/>
    </location>
</feature>
<evidence type="ECO:0000313" key="3">
    <source>
        <dbReference type="Proteomes" id="UP000198553"/>
    </source>
</evidence>
<evidence type="ECO:0000313" key="2">
    <source>
        <dbReference type="EMBL" id="SEM52222.1"/>
    </source>
</evidence>
<protein>
    <recommendedName>
        <fullName evidence="1">YcdB/YcdC repeated domain-containing protein</fullName>
    </recommendedName>
</protein>
<dbReference type="EMBL" id="FOBW01000003">
    <property type="protein sequence ID" value="SEM52222.1"/>
    <property type="molecule type" value="Genomic_DNA"/>
</dbReference>
<gene>
    <name evidence="2" type="ORF">SAMN05192533_103232</name>
</gene>